<dbReference type="Proteomes" id="UP000315889">
    <property type="component" value="Unassembled WGS sequence"/>
</dbReference>
<comment type="similarity">
    <text evidence="2 11">Belongs to the SecG family.</text>
</comment>
<dbReference type="PRINTS" id="PR01651">
    <property type="entry name" value="SECGEXPORT"/>
</dbReference>
<evidence type="ECO:0000256" key="9">
    <source>
        <dbReference type="ARBA" id="ARBA00023010"/>
    </source>
</evidence>
<dbReference type="GO" id="GO:0009306">
    <property type="term" value="P:protein secretion"/>
    <property type="evidence" value="ECO:0007669"/>
    <property type="project" value="UniProtKB-UniRule"/>
</dbReference>
<dbReference type="AlphaFoldDB" id="A0A520MHN3"/>
<evidence type="ECO:0000256" key="5">
    <source>
        <dbReference type="ARBA" id="ARBA00022475"/>
    </source>
</evidence>
<organism evidence="12 13">
    <name type="scientific">SAR92 clade bacterium</name>
    <dbReference type="NCBI Taxonomy" id="2315479"/>
    <lineage>
        <taxon>Bacteria</taxon>
        <taxon>Pseudomonadati</taxon>
        <taxon>Pseudomonadota</taxon>
        <taxon>Gammaproteobacteria</taxon>
        <taxon>Cellvibrionales</taxon>
        <taxon>Porticoccaceae</taxon>
        <taxon>SAR92 clade</taxon>
    </lineage>
</organism>
<evidence type="ECO:0000256" key="3">
    <source>
        <dbReference type="ARBA" id="ARBA00017876"/>
    </source>
</evidence>
<evidence type="ECO:0000256" key="10">
    <source>
        <dbReference type="ARBA" id="ARBA00023136"/>
    </source>
</evidence>
<keyword evidence="10 11" id="KW-0472">Membrane</keyword>
<evidence type="ECO:0000256" key="1">
    <source>
        <dbReference type="ARBA" id="ARBA00004651"/>
    </source>
</evidence>
<keyword evidence="6 11" id="KW-0812">Transmembrane</keyword>
<dbReference type="GO" id="GO:0043952">
    <property type="term" value="P:protein transport by the Sec complex"/>
    <property type="evidence" value="ECO:0007669"/>
    <property type="project" value="TreeGrafter"/>
</dbReference>
<dbReference type="GO" id="GO:0005886">
    <property type="term" value="C:plasma membrane"/>
    <property type="evidence" value="ECO:0007669"/>
    <property type="project" value="UniProtKB-SubCell"/>
</dbReference>
<keyword evidence="8 11" id="KW-1133">Transmembrane helix</keyword>
<dbReference type="PANTHER" id="PTHR34182">
    <property type="entry name" value="PROTEIN-EXPORT MEMBRANE PROTEIN SECG"/>
    <property type="match status" value="1"/>
</dbReference>
<name>A0A520MHN3_9GAMM</name>
<gene>
    <name evidence="12" type="primary">secG</name>
    <name evidence="12" type="ORF">EVB03_03215</name>
</gene>
<dbReference type="Pfam" id="PF03840">
    <property type="entry name" value="SecG"/>
    <property type="match status" value="1"/>
</dbReference>
<accession>A0A520MHN3</accession>
<comment type="subcellular location">
    <subcellularLocation>
        <location evidence="1 11">Cell membrane</location>
        <topology evidence="1 11">Multi-pass membrane protein</topology>
    </subcellularLocation>
</comment>
<comment type="function">
    <text evidence="11">Involved in protein export. Participates in an early event of protein translocation.</text>
</comment>
<protein>
    <recommendedName>
        <fullName evidence="3 11">Protein-export membrane protein SecG</fullName>
    </recommendedName>
</protein>
<dbReference type="InterPro" id="IPR004692">
    <property type="entry name" value="SecG"/>
</dbReference>
<evidence type="ECO:0000313" key="13">
    <source>
        <dbReference type="Proteomes" id="UP000315889"/>
    </source>
</evidence>
<dbReference type="PANTHER" id="PTHR34182:SF1">
    <property type="entry name" value="PROTEIN-EXPORT MEMBRANE PROTEIN SECG"/>
    <property type="match status" value="1"/>
</dbReference>
<keyword evidence="4 11" id="KW-0813">Transport</keyword>
<evidence type="ECO:0000256" key="11">
    <source>
        <dbReference type="RuleBase" id="RU365087"/>
    </source>
</evidence>
<evidence type="ECO:0000256" key="8">
    <source>
        <dbReference type="ARBA" id="ARBA00022989"/>
    </source>
</evidence>
<keyword evidence="5 11" id="KW-1003">Cell membrane</keyword>
<feature type="transmembrane region" description="Helical" evidence="11">
    <location>
        <begin position="51"/>
        <end position="72"/>
    </location>
</feature>
<keyword evidence="9 11" id="KW-0811">Translocation</keyword>
<evidence type="ECO:0000256" key="2">
    <source>
        <dbReference type="ARBA" id="ARBA00008445"/>
    </source>
</evidence>
<sequence length="113" mass="11910">MEKFILIFHFLVAVALIGLILIQQGKGAEAGASFGAGASQTVFGSGGGWNFFSKMTALLATIFFVTSVSLAVTAKNKTVIEDFSIPALESVPVETLQETDLPELASDESDIPQ</sequence>
<keyword evidence="7 11" id="KW-0653">Protein transport</keyword>
<comment type="caution">
    <text evidence="12">The sequence shown here is derived from an EMBL/GenBank/DDBJ whole genome shotgun (WGS) entry which is preliminary data.</text>
</comment>
<evidence type="ECO:0000256" key="6">
    <source>
        <dbReference type="ARBA" id="ARBA00022692"/>
    </source>
</evidence>
<dbReference type="NCBIfam" id="TIGR00810">
    <property type="entry name" value="secG"/>
    <property type="match status" value="1"/>
</dbReference>
<evidence type="ECO:0000256" key="7">
    <source>
        <dbReference type="ARBA" id="ARBA00022927"/>
    </source>
</evidence>
<proteinExistence type="inferred from homology"/>
<dbReference type="GO" id="GO:0015450">
    <property type="term" value="F:protein-transporting ATPase activity"/>
    <property type="evidence" value="ECO:0007669"/>
    <property type="project" value="UniProtKB-UniRule"/>
</dbReference>
<comment type="caution">
    <text evidence="11">Lacks conserved residue(s) required for the propagation of feature annotation.</text>
</comment>
<dbReference type="GO" id="GO:0065002">
    <property type="term" value="P:intracellular protein transmembrane transport"/>
    <property type="evidence" value="ECO:0007669"/>
    <property type="project" value="TreeGrafter"/>
</dbReference>
<reference evidence="12 13" key="1">
    <citation type="submission" date="2019-02" db="EMBL/GenBank/DDBJ databases">
        <title>Prokaryotic population dynamics and viral predation in marine succession experiment using metagenomics: the confinement effect.</title>
        <authorList>
            <person name="Haro-Moreno J.M."/>
            <person name="Rodriguez-Valera F."/>
            <person name="Lopez-Perez M."/>
        </authorList>
    </citation>
    <scope>NUCLEOTIDE SEQUENCE [LARGE SCALE GENOMIC DNA]</scope>
    <source>
        <strain evidence="12">MED-G170</strain>
    </source>
</reference>
<evidence type="ECO:0000313" key="12">
    <source>
        <dbReference type="EMBL" id="RZO20732.1"/>
    </source>
</evidence>
<dbReference type="EMBL" id="SHBP01000003">
    <property type="protein sequence ID" value="RZO20732.1"/>
    <property type="molecule type" value="Genomic_DNA"/>
</dbReference>
<evidence type="ECO:0000256" key="4">
    <source>
        <dbReference type="ARBA" id="ARBA00022448"/>
    </source>
</evidence>